<evidence type="ECO:0000313" key="3">
    <source>
        <dbReference type="EMBL" id="KAG9240418.1"/>
    </source>
</evidence>
<feature type="coiled-coil region" evidence="1">
    <location>
        <begin position="147"/>
        <end position="188"/>
    </location>
</feature>
<evidence type="ECO:0000313" key="4">
    <source>
        <dbReference type="Proteomes" id="UP000887226"/>
    </source>
</evidence>
<comment type="caution">
    <text evidence="3">The sequence shown here is derived from an EMBL/GenBank/DDBJ whole genome shotgun (WGS) entry which is preliminary data.</text>
</comment>
<feature type="compositionally biased region" description="Acidic residues" evidence="2">
    <location>
        <begin position="346"/>
        <end position="359"/>
    </location>
</feature>
<name>A0A9P8CAY7_9HELO</name>
<evidence type="ECO:0008006" key="5">
    <source>
        <dbReference type="Google" id="ProtNLM"/>
    </source>
</evidence>
<dbReference type="PANTHER" id="PTHR42067:SF1">
    <property type="entry name" value="MITOTIC APPARATUS PROTEIN P62"/>
    <property type="match status" value="1"/>
</dbReference>
<accession>A0A9P8CAY7</accession>
<protein>
    <recommendedName>
        <fullName evidence="5">Mitotic apparatus protein p62</fullName>
    </recommendedName>
</protein>
<dbReference type="InterPro" id="IPR014751">
    <property type="entry name" value="XRCC4-like_C"/>
</dbReference>
<evidence type="ECO:0000256" key="2">
    <source>
        <dbReference type="SAM" id="MobiDB-lite"/>
    </source>
</evidence>
<dbReference type="OrthoDB" id="8064436at2759"/>
<dbReference type="EMBL" id="MU254453">
    <property type="protein sequence ID" value="KAG9240418.1"/>
    <property type="molecule type" value="Genomic_DNA"/>
</dbReference>
<dbReference type="AlphaFoldDB" id="A0A9P8CAY7"/>
<dbReference type="SUPFAM" id="SSF58022">
    <property type="entry name" value="XRCC4, C-terminal oligomerization domain"/>
    <property type="match status" value="1"/>
</dbReference>
<keyword evidence="1" id="KW-0175">Coiled coil</keyword>
<dbReference type="PANTHER" id="PTHR42067">
    <property type="entry name" value="YALI0C15378P"/>
    <property type="match status" value="1"/>
</dbReference>
<dbReference type="Proteomes" id="UP000887226">
    <property type="component" value="Unassembled WGS sequence"/>
</dbReference>
<organism evidence="3 4">
    <name type="scientific">Calycina marina</name>
    <dbReference type="NCBI Taxonomy" id="1763456"/>
    <lineage>
        <taxon>Eukaryota</taxon>
        <taxon>Fungi</taxon>
        <taxon>Dikarya</taxon>
        <taxon>Ascomycota</taxon>
        <taxon>Pezizomycotina</taxon>
        <taxon>Leotiomycetes</taxon>
        <taxon>Helotiales</taxon>
        <taxon>Pezizellaceae</taxon>
        <taxon>Calycina</taxon>
    </lineage>
</organism>
<keyword evidence="4" id="KW-1185">Reference proteome</keyword>
<gene>
    <name evidence="3" type="ORF">BJ878DRAFT_546267</name>
</gene>
<reference evidence="3" key="1">
    <citation type="journal article" date="2021" name="IMA Fungus">
        <title>Genomic characterization of three marine fungi, including Emericellopsis atlantica sp. nov. with signatures of a generalist lifestyle and marine biomass degradation.</title>
        <authorList>
            <person name="Hagestad O.C."/>
            <person name="Hou L."/>
            <person name="Andersen J.H."/>
            <person name="Hansen E.H."/>
            <person name="Altermark B."/>
            <person name="Li C."/>
            <person name="Kuhnert E."/>
            <person name="Cox R.J."/>
            <person name="Crous P.W."/>
            <person name="Spatafora J.W."/>
            <person name="Lail K."/>
            <person name="Amirebrahimi M."/>
            <person name="Lipzen A."/>
            <person name="Pangilinan J."/>
            <person name="Andreopoulos W."/>
            <person name="Hayes R.D."/>
            <person name="Ng V."/>
            <person name="Grigoriev I.V."/>
            <person name="Jackson S.A."/>
            <person name="Sutton T.D.S."/>
            <person name="Dobson A.D.W."/>
            <person name="Rama T."/>
        </authorList>
    </citation>
    <scope>NUCLEOTIDE SEQUENCE</scope>
    <source>
        <strain evidence="3">TRa3180A</strain>
    </source>
</reference>
<dbReference type="Gene3D" id="1.20.5.370">
    <property type="match status" value="1"/>
</dbReference>
<feature type="region of interest" description="Disordered" evidence="2">
    <location>
        <begin position="225"/>
        <end position="359"/>
    </location>
</feature>
<feature type="compositionally biased region" description="Basic residues" evidence="2">
    <location>
        <begin position="325"/>
        <end position="336"/>
    </location>
</feature>
<sequence length="359" mass="39760">MPSINILRLPLVDGEDGFVLLKVTTGKRPLDLSLIGTEGDNVFAFSVKQKDILSLRADKFAGSLEDFEHVLAVVLLGGERTDELAEVEIVARISERKIEKRRKPFMNIAIQKRIEGITQKYGEVDLPETTEEELPLFDWVGLAIELKDGLSDEVRKLQTQLLVKEEEAAKLKAALEDLVKVKSAHEDELTEKFSLLLNEKKLKIRDQQRLLASSTVDPDKLAAVEAERAGSHSPGPSRARKRKAGAKDEGELEDGFEQMDVDEPGGTDLGGEERAEMPGQSTADEASEDEAPIRPARAKKIANRAKTPPVKQEQLSQPSDELPPRRKLPFNKKKATQKIAEKVEAAAEDSETESDNDEL</sequence>
<feature type="compositionally biased region" description="Acidic residues" evidence="2">
    <location>
        <begin position="250"/>
        <end position="265"/>
    </location>
</feature>
<proteinExistence type="predicted"/>
<evidence type="ECO:0000256" key="1">
    <source>
        <dbReference type="SAM" id="Coils"/>
    </source>
</evidence>